<evidence type="ECO:0000313" key="10">
    <source>
        <dbReference type="EMBL" id="AJK47037.1"/>
    </source>
</evidence>
<organism evidence="10 11">
    <name type="scientific">Burkholderia plantarii</name>
    <dbReference type="NCBI Taxonomy" id="41899"/>
    <lineage>
        <taxon>Bacteria</taxon>
        <taxon>Pseudomonadati</taxon>
        <taxon>Pseudomonadota</taxon>
        <taxon>Betaproteobacteria</taxon>
        <taxon>Burkholderiales</taxon>
        <taxon>Burkholderiaceae</taxon>
        <taxon>Burkholderia</taxon>
    </lineage>
</organism>
<keyword evidence="3 9" id="KW-1003">Cell membrane</keyword>
<dbReference type="Proteomes" id="UP000031838">
    <property type="component" value="Chromosome 1"/>
</dbReference>
<feature type="transmembrane region" description="Helical" evidence="9">
    <location>
        <begin position="240"/>
        <end position="258"/>
    </location>
</feature>
<feature type="transmembrane region" description="Helical" evidence="9">
    <location>
        <begin position="297"/>
        <end position="319"/>
    </location>
</feature>
<feature type="transmembrane region" description="Helical" evidence="9">
    <location>
        <begin position="155"/>
        <end position="178"/>
    </location>
</feature>
<evidence type="ECO:0000256" key="4">
    <source>
        <dbReference type="ARBA" id="ARBA00022597"/>
    </source>
</evidence>
<comment type="subcellular location">
    <subcellularLocation>
        <location evidence="9">Cell membrane</location>
        <topology evidence="9">Multi-pass membrane protein</topology>
    </subcellularLocation>
</comment>
<dbReference type="InterPro" id="IPR018395">
    <property type="entry name" value="2keto-3dGluconate_permease_sub"/>
</dbReference>
<keyword evidence="5 9" id="KW-0812">Transmembrane</keyword>
<dbReference type="AlphaFoldDB" id="A0A0B6RNY2"/>
<dbReference type="NCBIfam" id="TIGR00793">
    <property type="entry name" value="kdgT"/>
    <property type="match status" value="1"/>
</dbReference>
<evidence type="ECO:0000256" key="7">
    <source>
        <dbReference type="ARBA" id="ARBA00022989"/>
    </source>
</evidence>
<dbReference type="Pfam" id="PF03812">
    <property type="entry name" value="KdgT"/>
    <property type="match status" value="1"/>
</dbReference>
<keyword evidence="6 9" id="KW-0769">Symport</keyword>
<dbReference type="HAMAP" id="MF_00070">
    <property type="entry name" value="KdgT"/>
    <property type="match status" value="1"/>
</dbReference>
<evidence type="ECO:0000313" key="11">
    <source>
        <dbReference type="Proteomes" id="UP000031838"/>
    </source>
</evidence>
<keyword evidence="11" id="KW-1185">Reference proteome</keyword>
<feature type="transmembrane region" description="Helical" evidence="9">
    <location>
        <begin position="270"/>
        <end position="291"/>
    </location>
</feature>
<evidence type="ECO:0000256" key="9">
    <source>
        <dbReference type="HAMAP-Rule" id="MF_00070"/>
    </source>
</evidence>
<name>A0A0B6RNY2_BURPL</name>
<dbReference type="EMBL" id="CP002580">
    <property type="protein sequence ID" value="AJK47037.1"/>
    <property type="molecule type" value="Genomic_DNA"/>
</dbReference>
<gene>
    <name evidence="9 10" type="primary">kdgT</name>
    <name evidence="10" type="ORF">BGL_1c25480</name>
</gene>
<dbReference type="KEGG" id="bgp:BGL_1c25480"/>
<comment type="function">
    <text evidence="9">Catalyzes the proton-dependent uptake of 2-keto-3-deoxygluconate (KDG) into the cell.</text>
</comment>
<feature type="transmembrane region" description="Helical" evidence="9">
    <location>
        <begin position="92"/>
        <end position="110"/>
    </location>
</feature>
<dbReference type="HOGENOM" id="CLU_057476_0_1_4"/>
<feature type="transmembrane region" description="Helical" evidence="9">
    <location>
        <begin position="20"/>
        <end position="43"/>
    </location>
</feature>
<dbReference type="GO" id="GO:0005886">
    <property type="term" value="C:plasma membrane"/>
    <property type="evidence" value="ECO:0007669"/>
    <property type="project" value="UniProtKB-SubCell"/>
</dbReference>
<proteinExistence type="inferred from homology"/>
<accession>A0A0B6RNY2</accession>
<sequence>MNDNGRARPRMEKPVNIKRVIDRVPGGLMLVPMVLGACVHTFAPDAGKYFGSFTNGLISGTVPILAVWFFCMGATIDLRATGVVLRKSGTLVITKTLVAWLVTLICAQFIPDDGIKSGVLAGLSLLAIVASMDMTNGGLYAAVMQQYGTREEAGAFVLMSLESGPLVSMTILGATGVAVFEPRLFVGAVLPFLIGFALGNLDRELRDLFGRCVHPLIPFFGFALGNGIDLHVIARSGIPGLLLGLAVIVVTGVPLILADRLIGGGNGTAGLAASSTAGAAVANPAIIGEMVPKLKPLVPAATATVATACLITAILVPIITAMWSRRFAKAGAAVAGDTNPAAGLPEVRVHGHQGHI</sequence>
<reference evidence="10 11" key="2">
    <citation type="journal article" date="2016" name="Appl. Microbiol. Biotechnol.">
        <title>Mutations improving production and secretion of extracellular lipase by Burkholderia glumae PG1.</title>
        <authorList>
            <person name="Knapp A."/>
            <person name="Voget S."/>
            <person name="Gao R."/>
            <person name="Zaburannyi N."/>
            <person name="Krysciak D."/>
            <person name="Breuer M."/>
            <person name="Hauer B."/>
            <person name="Streit W.R."/>
            <person name="Muller R."/>
            <person name="Daniel R."/>
            <person name="Jaeger K.E."/>
        </authorList>
    </citation>
    <scope>NUCLEOTIDE SEQUENCE [LARGE SCALE GENOMIC DNA]</scope>
    <source>
        <strain evidence="10 11">PG1</strain>
    </source>
</reference>
<evidence type="ECO:0000256" key="1">
    <source>
        <dbReference type="ARBA" id="ARBA00006430"/>
    </source>
</evidence>
<evidence type="ECO:0000256" key="6">
    <source>
        <dbReference type="ARBA" id="ARBA00022847"/>
    </source>
</evidence>
<evidence type="ECO:0000256" key="2">
    <source>
        <dbReference type="ARBA" id="ARBA00022448"/>
    </source>
</evidence>
<feature type="transmembrane region" description="Helical" evidence="9">
    <location>
        <begin position="213"/>
        <end position="234"/>
    </location>
</feature>
<feature type="transmembrane region" description="Helical" evidence="9">
    <location>
        <begin position="49"/>
        <end position="71"/>
    </location>
</feature>
<feature type="transmembrane region" description="Helical" evidence="9">
    <location>
        <begin position="122"/>
        <end position="143"/>
    </location>
</feature>
<evidence type="ECO:0000256" key="3">
    <source>
        <dbReference type="ARBA" id="ARBA00022475"/>
    </source>
</evidence>
<keyword evidence="8 9" id="KW-0472">Membrane</keyword>
<keyword evidence="7 9" id="KW-1133">Transmembrane helix</keyword>
<comment type="catalytic activity">
    <reaction evidence="9">
        <text>2-dehydro-3-deoxy-D-gluconate(in) + H(+)(in) = 2-dehydro-3-deoxy-D-gluconate(out) + H(+)(out)</text>
        <dbReference type="Rhea" id="RHEA:29943"/>
        <dbReference type="ChEBI" id="CHEBI:15378"/>
        <dbReference type="ChEBI" id="CHEBI:57990"/>
    </reaction>
</comment>
<protein>
    <recommendedName>
        <fullName evidence="9">2-keto-3-deoxygluconate permease</fullName>
        <shortName evidence="9">KDG permease</shortName>
    </recommendedName>
</protein>
<comment type="similarity">
    <text evidence="1 9">Belongs to the KdgT transporter family.</text>
</comment>
<reference evidence="11" key="1">
    <citation type="submission" date="2011-03" db="EMBL/GenBank/DDBJ databases">
        <authorList>
            <person name="Voget S."/>
            <person name="Streit W.R."/>
            <person name="Jaeger K.E."/>
            <person name="Daniel R."/>
        </authorList>
    </citation>
    <scope>NUCLEOTIDE SEQUENCE [LARGE SCALE GENOMIC DNA]</scope>
    <source>
        <strain evidence="11">PG1</strain>
    </source>
</reference>
<evidence type="ECO:0000256" key="5">
    <source>
        <dbReference type="ARBA" id="ARBA00022692"/>
    </source>
</evidence>
<keyword evidence="2 9" id="KW-0813">Transport</keyword>
<dbReference type="GO" id="GO:0015649">
    <property type="term" value="F:2-keto-3-deoxygluconate:proton symporter activity"/>
    <property type="evidence" value="ECO:0007669"/>
    <property type="project" value="UniProtKB-UniRule"/>
</dbReference>
<keyword evidence="4 9" id="KW-0762">Sugar transport</keyword>
<dbReference type="InterPro" id="IPR004684">
    <property type="entry name" value="2keto-3dGluconate_permease"/>
</dbReference>
<evidence type="ECO:0000256" key="8">
    <source>
        <dbReference type="ARBA" id="ARBA00023136"/>
    </source>
</evidence>
<feature type="transmembrane region" description="Helical" evidence="9">
    <location>
        <begin position="184"/>
        <end position="201"/>
    </location>
</feature>